<comment type="caution">
    <text evidence="1">The sequence shown here is derived from an EMBL/GenBank/DDBJ whole genome shotgun (WGS) entry which is preliminary data.</text>
</comment>
<organism evidence="1 2">
    <name type="scientific">Vermiconidia calcicola</name>
    <dbReference type="NCBI Taxonomy" id="1690605"/>
    <lineage>
        <taxon>Eukaryota</taxon>
        <taxon>Fungi</taxon>
        <taxon>Dikarya</taxon>
        <taxon>Ascomycota</taxon>
        <taxon>Pezizomycotina</taxon>
        <taxon>Dothideomycetes</taxon>
        <taxon>Dothideomycetidae</taxon>
        <taxon>Mycosphaerellales</taxon>
        <taxon>Extremaceae</taxon>
        <taxon>Vermiconidia</taxon>
    </lineage>
</organism>
<gene>
    <name evidence="1" type="ORF">LTR37_012427</name>
</gene>
<evidence type="ECO:0000313" key="1">
    <source>
        <dbReference type="EMBL" id="KAK3706928.1"/>
    </source>
</evidence>
<dbReference type="EMBL" id="JAUTXU010000115">
    <property type="protein sequence ID" value="KAK3706928.1"/>
    <property type="molecule type" value="Genomic_DNA"/>
</dbReference>
<reference evidence="1" key="1">
    <citation type="submission" date="2023-07" db="EMBL/GenBank/DDBJ databases">
        <title>Black Yeasts Isolated from many extreme environments.</title>
        <authorList>
            <person name="Coleine C."/>
            <person name="Stajich J.E."/>
            <person name="Selbmann L."/>
        </authorList>
    </citation>
    <scope>NUCLEOTIDE SEQUENCE</scope>
    <source>
        <strain evidence="1">CCFEE 5714</strain>
    </source>
</reference>
<evidence type="ECO:0000313" key="2">
    <source>
        <dbReference type="Proteomes" id="UP001281147"/>
    </source>
</evidence>
<proteinExistence type="predicted"/>
<protein>
    <submittedName>
        <fullName evidence="1">Uncharacterized protein</fullName>
    </submittedName>
</protein>
<accession>A0ACC3N0S1</accession>
<name>A0ACC3N0S1_9PEZI</name>
<keyword evidence="2" id="KW-1185">Reference proteome</keyword>
<dbReference type="Proteomes" id="UP001281147">
    <property type="component" value="Unassembled WGS sequence"/>
</dbReference>
<sequence length="228" mass="25914">MVRKTRTATAIVAADQDRRGSARVWQKEHRVCQQQDNAQADKLQKQRQMMHHKALQIALLDADQDSRLLRLPAELRNRIYTLVPVQESHIVIKRFTLWSTSRRNAPKKASKLGYSPSPPGILQVCQELRTEATKVYYGANAFFSESQCALRVWLWAIGEHQRTLLRDVRGFSTTIASTFARSALEIIESVERELMGRGTALGKNVFRKACKENGKHVFLNTTEVLALG</sequence>